<gene>
    <name evidence="5" type="ORF">FYJ63_00650</name>
</gene>
<dbReference type="EMBL" id="VUMY01000001">
    <property type="protein sequence ID" value="MST48782.1"/>
    <property type="molecule type" value="Genomic_DNA"/>
</dbReference>
<evidence type="ECO:0000256" key="2">
    <source>
        <dbReference type="ARBA" id="ARBA00022857"/>
    </source>
</evidence>
<sequence length="337" mass="37779">MEQRYLGNSGLKISSLILGNWLTHGNQIEDKTAEKCIKTALENGIYTFDTADVYANGAAEKVLGKALKDEDRRDLVIMTKVYWPVHIFGPNDCGLSRKHIMEAAEASLRRLRTDYIDVYQAHRFDYETPLEETMLAFSDLVRSGKVLYIGVSEWYPDQIRAAAGLAREMRVPLISNQAEYSMLWRTVEDGVIDACEENGMAHLCFSPLTQGVLTGKYRPGVAPKQKTRAASKTAGQFIRDRWMRDDLLQAVQGLRTIAEKAGCKLNELALAWLLSRRNVAGIIFGASKPSQVEENLKALDVRLDEDVFGAIDAVLGDFIVRHQPEDRPKSPTSRPTM</sequence>
<organism evidence="5 6">
    <name type="scientific">Mobiluncus porci</name>
    <dbReference type="NCBI Taxonomy" id="2652278"/>
    <lineage>
        <taxon>Bacteria</taxon>
        <taxon>Bacillati</taxon>
        <taxon>Actinomycetota</taxon>
        <taxon>Actinomycetes</taxon>
        <taxon>Actinomycetales</taxon>
        <taxon>Actinomycetaceae</taxon>
        <taxon>Mobiluncus</taxon>
    </lineage>
</organism>
<feature type="domain" description="NADP-dependent oxidoreductase" evidence="4">
    <location>
        <begin position="16"/>
        <end position="314"/>
    </location>
</feature>
<evidence type="ECO:0000313" key="6">
    <source>
        <dbReference type="Proteomes" id="UP000442535"/>
    </source>
</evidence>
<keyword evidence="3" id="KW-0560">Oxidoreductase</keyword>
<proteinExistence type="inferred from homology"/>
<reference evidence="5 6" key="1">
    <citation type="submission" date="2019-08" db="EMBL/GenBank/DDBJ databases">
        <title>In-depth cultivation of the pig gut microbiome towards novel bacterial diversity and tailored functional studies.</title>
        <authorList>
            <person name="Wylensek D."/>
            <person name="Hitch T.C.A."/>
            <person name="Clavel T."/>
        </authorList>
    </citation>
    <scope>NUCLEOTIDE SEQUENCE [LARGE SCALE GENOMIC DNA]</scope>
    <source>
        <strain evidence="5 6">RF-GAM-744-WT-7</strain>
    </source>
</reference>
<dbReference type="Pfam" id="PF00248">
    <property type="entry name" value="Aldo_ket_red"/>
    <property type="match status" value="1"/>
</dbReference>
<evidence type="ECO:0000256" key="1">
    <source>
        <dbReference type="ARBA" id="ARBA00006515"/>
    </source>
</evidence>
<dbReference type="InterPro" id="IPR023210">
    <property type="entry name" value="NADP_OxRdtase_dom"/>
</dbReference>
<dbReference type="GO" id="GO:0016491">
    <property type="term" value="F:oxidoreductase activity"/>
    <property type="evidence" value="ECO:0007669"/>
    <property type="project" value="UniProtKB-KW"/>
</dbReference>
<protein>
    <submittedName>
        <fullName evidence="5">Aldo/keto reductase</fullName>
    </submittedName>
</protein>
<comment type="caution">
    <text evidence="5">The sequence shown here is derived from an EMBL/GenBank/DDBJ whole genome shotgun (WGS) entry which is preliminary data.</text>
</comment>
<dbReference type="InterPro" id="IPR036812">
    <property type="entry name" value="NAD(P)_OxRdtase_dom_sf"/>
</dbReference>
<comment type="similarity">
    <text evidence="1">Belongs to the shaker potassium channel beta subunit family.</text>
</comment>
<evidence type="ECO:0000259" key="4">
    <source>
        <dbReference type="Pfam" id="PF00248"/>
    </source>
</evidence>
<dbReference type="PANTHER" id="PTHR43150:SF2">
    <property type="entry name" value="HYPERKINETIC, ISOFORM M"/>
    <property type="match status" value="1"/>
</dbReference>
<dbReference type="Proteomes" id="UP000442535">
    <property type="component" value="Unassembled WGS sequence"/>
</dbReference>
<dbReference type="CDD" id="cd19074">
    <property type="entry name" value="Aldo_ket_red_shaker-like"/>
    <property type="match status" value="1"/>
</dbReference>
<dbReference type="Gene3D" id="3.20.20.100">
    <property type="entry name" value="NADP-dependent oxidoreductase domain"/>
    <property type="match status" value="1"/>
</dbReference>
<dbReference type="PANTHER" id="PTHR43150">
    <property type="entry name" value="HYPERKINETIC, ISOFORM M"/>
    <property type="match status" value="1"/>
</dbReference>
<dbReference type="SUPFAM" id="SSF51430">
    <property type="entry name" value="NAD(P)-linked oxidoreductase"/>
    <property type="match status" value="1"/>
</dbReference>
<keyword evidence="6" id="KW-1185">Reference proteome</keyword>
<dbReference type="FunFam" id="3.20.20.100:FF:000004">
    <property type="entry name" value="Oxidoreductase, aldo/keto reductase"/>
    <property type="match status" value="1"/>
</dbReference>
<dbReference type="AlphaFoldDB" id="A0A7K0JZY1"/>
<evidence type="ECO:0000256" key="3">
    <source>
        <dbReference type="ARBA" id="ARBA00023002"/>
    </source>
</evidence>
<evidence type="ECO:0000313" key="5">
    <source>
        <dbReference type="EMBL" id="MST48782.1"/>
    </source>
</evidence>
<dbReference type="RefSeq" id="WP_154542772.1">
    <property type="nucleotide sequence ID" value="NZ_VUMY01000001.1"/>
</dbReference>
<name>A0A7K0JZY1_9ACTO</name>
<dbReference type="InterPro" id="IPR005399">
    <property type="entry name" value="K_chnl_volt-dep_bsu_KCNAB-rel"/>
</dbReference>
<accession>A0A7K0JZY1</accession>
<keyword evidence="2" id="KW-0521">NADP</keyword>
<dbReference type="GO" id="GO:0005829">
    <property type="term" value="C:cytosol"/>
    <property type="evidence" value="ECO:0007669"/>
    <property type="project" value="UniProtKB-ARBA"/>
</dbReference>